<dbReference type="Proteomes" id="UP000195569">
    <property type="component" value="Unassembled WGS sequence"/>
</dbReference>
<name>A0A1N7S374_9BURK</name>
<dbReference type="RefSeq" id="WP_087735033.1">
    <property type="nucleotide sequence ID" value="NZ_CYGY02000030.1"/>
</dbReference>
<gene>
    <name evidence="1" type="ORF">BN2476_300175</name>
</gene>
<accession>A0A1N7S374</accession>
<dbReference type="InterPro" id="IPR021312">
    <property type="entry name" value="DUF2889"/>
</dbReference>
<dbReference type="EMBL" id="CYGY02000030">
    <property type="protein sequence ID" value="SIT41748.1"/>
    <property type="molecule type" value="Genomic_DNA"/>
</dbReference>
<dbReference type="OrthoDB" id="6862397at2"/>
<keyword evidence="2" id="KW-1185">Reference proteome</keyword>
<proteinExistence type="predicted"/>
<evidence type="ECO:0000313" key="2">
    <source>
        <dbReference type="Proteomes" id="UP000195569"/>
    </source>
</evidence>
<evidence type="ECO:0000313" key="1">
    <source>
        <dbReference type="EMBL" id="SIT41748.1"/>
    </source>
</evidence>
<sequence>MTLQHDDITREEIHHRRIDMHGCRRSDGLFEATAFLTDRKTHDFQPPAARHVSASEPIHDIRLTIVFDSDMIVRDVSASLYAHPYEQCLGGGDALSALLGLRIGAGWNSEVRKRLPSSDICTHIKELLGPLATTALQTIYGLRKSRLDQRDGEGKPIKLDSCHAFSSERELVRRLWPEYHRPLSSEDRT</sequence>
<comment type="caution">
    <text evidence="1">The sequence shown here is derived from an EMBL/GenBank/DDBJ whole genome shotgun (WGS) entry which is preliminary data.</text>
</comment>
<dbReference type="Pfam" id="PF11136">
    <property type="entry name" value="DUF2889"/>
    <property type="match status" value="1"/>
</dbReference>
<protein>
    <recommendedName>
        <fullName evidence="3">DUF2889 domain-containing protein</fullName>
    </recommendedName>
</protein>
<dbReference type="AlphaFoldDB" id="A0A1N7S374"/>
<organism evidence="1 2">
    <name type="scientific">Paraburkholderia piptadeniae</name>
    <dbReference type="NCBI Taxonomy" id="1701573"/>
    <lineage>
        <taxon>Bacteria</taxon>
        <taxon>Pseudomonadati</taxon>
        <taxon>Pseudomonadota</taxon>
        <taxon>Betaproteobacteria</taxon>
        <taxon>Burkholderiales</taxon>
        <taxon>Burkholderiaceae</taxon>
        <taxon>Paraburkholderia</taxon>
    </lineage>
</organism>
<reference evidence="1" key="1">
    <citation type="submission" date="2016-12" db="EMBL/GenBank/DDBJ databases">
        <authorList>
            <person name="Moulin L."/>
        </authorList>
    </citation>
    <scope>NUCLEOTIDE SEQUENCE [LARGE SCALE GENOMIC DNA]</scope>
    <source>
        <strain evidence="1">STM 7183</strain>
    </source>
</reference>
<evidence type="ECO:0008006" key="3">
    <source>
        <dbReference type="Google" id="ProtNLM"/>
    </source>
</evidence>